<evidence type="ECO:0000256" key="2">
    <source>
        <dbReference type="ARBA" id="ARBA00006379"/>
    </source>
</evidence>
<comment type="caution">
    <text evidence="11">The sequence shown here is derived from an EMBL/GenBank/DDBJ whole genome shotgun (WGS) entry which is preliminary data.</text>
</comment>
<dbReference type="GO" id="GO:0007059">
    <property type="term" value="P:chromosome segregation"/>
    <property type="evidence" value="ECO:0007669"/>
    <property type="project" value="InterPro"/>
</dbReference>
<dbReference type="PANTHER" id="PTHR14281">
    <property type="entry name" value="KINETOCHORE PROTEIN SPC25-RELATED"/>
    <property type="match status" value="1"/>
</dbReference>
<dbReference type="InterPro" id="IPR013255">
    <property type="entry name" value="Spc25_C"/>
</dbReference>
<evidence type="ECO:0000256" key="6">
    <source>
        <dbReference type="ARBA" id="ARBA00023054"/>
    </source>
</evidence>
<dbReference type="CDD" id="cd23784">
    <property type="entry name" value="RWD_Spc25"/>
    <property type="match status" value="1"/>
</dbReference>
<dbReference type="Proteomes" id="UP000243579">
    <property type="component" value="Unassembled WGS sequence"/>
</dbReference>
<organism evidence="11 12">
    <name type="scientific">Achlya hypogyna</name>
    <name type="common">Oomycete</name>
    <name type="synonym">Protoachlya hypogyna</name>
    <dbReference type="NCBI Taxonomy" id="1202772"/>
    <lineage>
        <taxon>Eukaryota</taxon>
        <taxon>Sar</taxon>
        <taxon>Stramenopiles</taxon>
        <taxon>Oomycota</taxon>
        <taxon>Saprolegniomycetes</taxon>
        <taxon>Saprolegniales</taxon>
        <taxon>Achlyaceae</taxon>
        <taxon>Achlya</taxon>
    </lineage>
</organism>
<evidence type="ECO:0000256" key="4">
    <source>
        <dbReference type="ARBA" id="ARBA00022618"/>
    </source>
</evidence>
<evidence type="ECO:0000313" key="12">
    <source>
        <dbReference type="Proteomes" id="UP000243579"/>
    </source>
</evidence>
<name>A0A1V9ZRF3_ACHHY</name>
<keyword evidence="12" id="KW-1185">Reference proteome</keyword>
<keyword evidence="7 9" id="KW-0131">Cell cycle</keyword>
<reference evidence="11 12" key="1">
    <citation type="journal article" date="2014" name="Genome Biol. Evol.">
        <title>The secreted proteins of Achlya hypogyna and Thraustotheca clavata identify the ancestral oomycete secretome and reveal gene acquisitions by horizontal gene transfer.</title>
        <authorList>
            <person name="Misner I."/>
            <person name="Blouin N."/>
            <person name="Leonard G."/>
            <person name="Richards T.A."/>
            <person name="Lane C.E."/>
        </authorList>
    </citation>
    <scope>NUCLEOTIDE SEQUENCE [LARGE SCALE GENOMIC DNA]</scope>
    <source>
        <strain evidence="11 12">ATCC 48635</strain>
    </source>
</reference>
<comment type="subunit">
    <text evidence="9">Component of the NDC80 complex.</text>
</comment>
<dbReference type="InterPro" id="IPR045143">
    <property type="entry name" value="Spc25"/>
</dbReference>
<comment type="similarity">
    <text evidence="2 9">Belongs to the SPC25 family.</text>
</comment>
<feature type="domain" description="Chromosome segregation protein Spc25 C-terminal" evidence="10">
    <location>
        <begin position="151"/>
        <end position="219"/>
    </location>
</feature>
<comment type="subcellular location">
    <subcellularLocation>
        <location evidence="1">Chromosome</location>
        <location evidence="1">Centromere</location>
    </subcellularLocation>
    <subcellularLocation>
        <location evidence="9">Nucleus</location>
    </subcellularLocation>
    <subcellularLocation>
        <location evidence="9">Chromosome</location>
        <location evidence="9">Centromere</location>
        <location evidence="9">Kinetochore</location>
    </subcellularLocation>
</comment>
<keyword evidence="4 9" id="KW-0132">Cell division</keyword>
<evidence type="ECO:0000259" key="10">
    <source>
        <dbReference type="Pfam" id="PF08234"/>
    </source>
</evidence>
<dbReference type="GO" id="GO:0051301">
    <property type="term" value="P:cell division"/>
    <property type="evidence" value="ECO:0007669"/>
    <property type="project" value="UniProtKB-UniRule"/>
</dbReference>
<proteinExistence type="inferred from homology"/>
<keyword evidence="9" id="KW-0995">Kinetochore</keyword>
<keyword evidence="9" id="KW-0539">Nucleus</keyword>
<evidence type="ECO:0000256" key="3">
    <source>
        <dbReference type="ARBA" id="ARBA00022454"/>
    </source>
</evidence>
<comment type="function">
    <text evidence="9">Acts as a component of the essential kinetochore-associated NDC80 complex, which is required for chromosome segregation and spindle checkpoint activity.</text>
</comment>
<keyword evidence="6" id="KW-0175">Coiled coil</keyword>
<dbReference type="FunFam" id="3.30.457.50:FF:000001">
    <property type="entry name" value="Probable kinetochore protein spc25"/>
    <property type="match status" value="1"/>
</dbReference>
<keyword evidence="8 9" id="KW-0137">Centromere</keyword>
<sequence length="222" mass="25334">MDNFVDPPLDQHLEAADRAVAEWAEMEKRQCDDAQRACAADVSKDEQELRSLMQRRAHLLASVKEADGSREQQKRMIHGSEHEVRALQTEILKVEPAVDRLKSREKLHVGNLTKFNQEREKAAQTHQSVVDELMKGIHMYQKLGLGITEVGENHLGFVFTQIDPSNHDREFSFSLRVHQDAFVVETCSPEVADVPALLDALNSTNNISFFVRSMRQRFKSLI</sequence>
<dbReference type="Gene3D" id="3.30.457.50">
    <property type="entry name" value="Chromosome segregation protein Spc25"/>
    <property type="match status" value="1"/>
</dbReference>
<evidence type="ECO:0000256" key="7">
    <source>
        <dbReference type="ARBA" id="ARBA00023306"/>
    </source>
</evidence>
<dbReference type="GO" id="GO:0005634">
    <property type="term" value="C:nucleus"/>
    <property type="evidence" value="ECO:0007669"/>
    <property type="project" value="UniProtKB-SubCell"/>
</dbReference>
<dbReference type="STRING" id="1202772.A0A1V9ZRF3"/>
<evidence type="ECO:0000313" key="11">
    <source>
        <dbReference type="EMBL" id="OQS00595.1"/>
    </source>
</evidence>
<gene>
    <name evidence="11" type="ORF">ACHHYP_03291</name>
</gene>
<evidence type="ECO:0000256" key="5">
    <source>
        <dbReference type="ARBA" id="ARBA00022776"/>
    </source>
</evidence>
<evidence type="ECO:0000256" key="1">
    <source>
        <dbReference type="ARBA" id="ARBA00004584"/>
    </source>
</evidence>
<evidence type="ECO:0000256" key="9">
    <source>
        <dbReference type="RuleBase" id="RU367150"/>
    </source>
</evidence>
<dbReference type="Pfam" id="PF08234">
    <property type="entry name" value="Spindle_Spc25"/>
    <property type="match status" value="1"/>
</dbReference>
<dbReference type="EMBL" id="JNBR01000028">
    <property type="protein sequence ID" value="OQS00595.1"/>
    <property type="molecule type" value="Genomic_DNA"/>
</dbReference>
<keyword evidence="5 9" id="KW-0498">Mitosis</keyword>
<protein>
    <recommendedName>
        <fullName evidence="9">Kinetochore protein SPC25</fullName>
    </recommendedName>
</protein>
<evidence type="ECO:0000256" key="8">
    <source>
        <dbReference type="ARBA" id="ARBA00023328"/>
    </source>
</evidence>
<accession>A0A1V9ZRF3</accession>
<dbReference type="AlphaFoldDB" id="A0A1V9ZRF3"/>
<dbReference type="OrthoDB" id="6353017at2759"/>
<dbReference type="GO" id="GO:0031262">
    <property type="term" value="C:Ndc80 complex"/>
    <property type="evidence" value="ECO:0007669"/>
    <property type="project" value="InterPro"/>
</dbReference>
<keyword evidence="3 9" id="KW-0158">Chromosome</keyword>
<dbReference type="PANTHER" id="PTHR14281:SF0">
    <property type="entry name" value="KINETOCHORE PROTEIN SPC25"/>
    <property type="match status" value="1"/>
</dbReference>